<evidence type="ECO:0000313" key="2">
    <source>
        <dbReference type="Proteomes" id="UP000324832"/>
    </source>
</evidence>
<reference evidence="1 2" key="1">
    <citation type="submission" date="2017-07" db="EMBL/GenBank/DDBJ databases">
        <authorList>
            <person name="Talla V."/>
            <person name="Backstrom N."/>
        </authorList>
    </citation>
    <scope>NUCLEOTIDE SEQUENCE [LARGE SCALE GENOMIC DNA]</scope>
</reference>
<name>A0A5E4PTG8_9NEOP</name>
<protein>
    <submittedName>
        <fullName evidence="1">Uncharacterized protein</fullName>
    </submittedName>
</protein>
<proteinExistence type="predicted"/>
<dbReference type="EMBL" id="FZQP02000266">
    <property type="protein sequence ID" value="VVC88241.1"/>
    <property type="molecule type" value="Genomic_DNA"/>
</dbReference>
<gene>
    <name evidence="1" type="ORF">LSINAPIS_LOCUS1661</name>
</gene>
<evidence type="ECO:0000313" key="1">
    <source>
        <dbReference type="EMBL" id="VVC88241.1"/>
    </source>
</evidence>
<accession>A0A5E4PTG8</accession>
<keyword evidence="2" id="KW-1185">Reference proteome</keyword>
<dbReference type="Proteomes" id="UP000324832">
    <property type="component" value="Unassembled WGS sequence"/>
</dbReference>
<organism evidence="1 2">
    <name type="scientific">Leptidea sinapis</name>
    <dbReference type="NCBI Taxonomy" id="189913"/>
    <lineage>
        <taxon>Eukaryota</taxon>
        <taxon>Metazoa</taxon>
        <taxon>Ecdysozoa</taxon>
        <taxon>Arthropoda</taxon>
        <taxon>Hexapoda</taxon>
        <taxon>Insecta</taxon>
        <taxon>Pterygota</taxon>
        <taxon>Neoptera</taxon>
        <taxon>Endopterygota</taxon>
        <taxon>Lepidoptera</taxon>
        <taxon>Glossata</taxon>
        <taxon>Ditrysia</taxon>
        <taxon>Papilionoidea</taxon>
        <taxon>Pieridae</taxon>
        <taxon>Dismorphiinae</taxon>
        <taxon>Leptidea</taxon>
    </lineage>
</organism>
<sequence length="99" mass="10872">MSDESCRKCVCVSGGQVLRNYVATKEVGMSQGAPESIRVVFCTTHIPTTWSAIGMSQGAPECIRVVFCTTHIPTTWPAIIPYYEVDFILHVSVIFSCVI</sequence>
<dbReference type="AlphaFoldDB" id="A0A5E4PTG8"/>